<sequence length="659" mass="69259">MKKNILLAIPFILPLTFKQALAQTGSFVSRAEINQPNGVAGLDGSGNVTAPVKSSGALSASSLTLKNGLKVWADPAYTGTSGAGRLEYPHTIDTDNTSNDYLMGGGHSDNDIFGMKLTGMNLSGGDQGGVLYEFDDLRGYEGNHRNDSGISDGVNVAMSIADNPGLDVIGGGAPSADGVTYTLSFPHIDEVCIAPALSAKEKSFFRNRMRIWTNIAQGMANTEGVGDALDSGRYDLPNYYYGYHGGFYPDSNNKSCMAVSNYYYPGTADTGPGFRTVKSNATIAKVPGANTGDTLDNQIAGNTNHHAYQSPALFLGGAEKAFNQVGLEMYHNTKDAITRNYDNEYDHFIVSSHDKEVVTRGFTYSWGGSNHRFADGSYMGRMAGFGLFPVGLIVDGVADNGGLAITTDAGFSVFRNHQDLPTLQGSTSTASLLGVANEGSGRFGQLAFYGSQDGSDGNGSLHLGVTKASTVALTNNRDAVCADTHSILGDSSKMGCSIGGQIVFDPQGYQGGIALGTGAGKNANLGLVVTPAGDAIAPRNLSATFMHTRSLNFDHNGATQGTFYPDDWGNVIFSQANLVLADAKSSFEVYGQAKFRSAITASDISAAGPVSTAGQFRAGLHTPASSHEACKAGTFSDDANYHYVCVSDGKWKRVALSDF</sequence>
<evidence type="ECO:0000313" key="3">
    <source>
        <dbReference type="Proteomes" id="UP000321287"/>
    </source>
</evidence>
<gene>
    <name evidence="2" type="ORF">ABO01nite_20490</name>
</gene>
<keyword evidence="3" id="KW-1185">Reference proteome</keyword>
<dbReference type="Proteomes" id="UP000321287">
    <property type="component" value="Unassembled WGS sequence"/>
</dbReference>
<dbReference type="KEGG" id="abg:Asbog_01191"/>
<evidence type="ECO:0008006" key="4">
    <source>
        <dbReference type="Google" id="ProtNLM"/>
    </source>
</evidence>
<name>A0AAN4U330_9PROT</name>
<feature type="signal peptide" evidence="1">
    <location>
        <begin position="1"/>
        <end position="22"/>
    </location>
</feature>
<dbReference type="AlphaFoldDB" id="A0AAN4U330"/>
<reference evidence="2 3" key="1">
    <citation type="submission" date="2019-07" db="EMBL/GenBank/DDBJ databases">
        <title>Whole genome shotgun sequence of Asaia bogorensis NBRC 16594.</title>
        <authorList>
            <person name="Hosoyama A."/>
            <person name="Uohara A."/>
            <person name="Ohji S."/>
            <person name="Ichikawa N."/>
        </authorList>
    </citation>
    <scope>NUCLEOTIDE SEQUENCE [LARGE SCALE GENOMIC DNA]</scope>
    <source>
        <strain evidence="2 3">NBRC 16594</strain>
    </source>
</reference>
<feature type="chain" id="PRO_5043035733" description="Outer membrane autotransporter barrel domain protein" evidence="1">
    <location>
        <begin position="23"/>
        <end position="659"/>
    </location>
</feature>
<accession>A0AAN4U330</accession>
<organism evidence="2 3">
    <name type="scientific">Asaia bogorensis NBRC 16594</name>
    <dbReference type="NCBI Taxonomy" id="1231624"/>
    <lineage>
        <taxon>Bacteria</taxon>
        <taxon>Pseudomonadati</taxon>
        <taxon>Pseudomonadota</taxon>
        <taxon>Alphaproteobacteria</taxon>
        <taxon>Acetobacterales</taxon>
        <taxon>Acetobacteraceae</taxon>
        <taxon>Asaia</taxon>
    </lineage>
</organism>
<dbReference type="GeneID" id="78226253"/>
<protein>
    <recommendedName>
        <fullName evidence="4">Outer membrane autotransporter barrel domain protein</fullName>
    </recommendedName>
</protein>
<keyword evidence="1" id="KW-0732">Signal</keyword>
<proteinExistence type="predicted"/>
<evidence type="ECO:0000256" key="1">
    <source>
        <dbReference type="SAM" id="SignalP"/>
    </source>
</evidence>
<comment type="caution">
    <text evidence="2">The sequence shown here is derived from an EMBL/GenBank/DDBJ whole genome shotgun (WGS) entry which is preliminary data.</text>
</comment>
<dbReference type="EMBL" id="BJVS01000005">
    <property type="protein sequence ID" value="GEL54042.1"/>
    <property type="molecule type" value="Genomic_DNA"/>
</dbReference>
<evidence type="ECO:0000313" key="2">
    <source>
        <dbReference type="EMBL" id="GEL54042.1"/>
    </source>
</evidence>
<dbReference type="RefSeq" id="WP_062164416.1">
    <property type="nucleotide sequence ID" value="NZ_AP014690.1"/>
</dbReference>